<accession>A0A855X480</accession>
<evidence type="ECO:0000313" key="2">
    <source>
        <dbReference type="EMBL" id="PWB73120.1"/>
    </source>
</evidence>
<proteinExistence type="predicted"/>
<evidence type="ECO:0000313" key="3">
    <source>
        <dbReference type="Proteomes" id="UP000250918"/>
    </source>
</evidence>
<keyword evidence="1" id="KW-1133">Transmembrane helix</keyword>
<sequence>MRRSVFAFEHKRQPLISKSDFIRRMVLAGIWAIVLLGIWLIVGMMGYHWLANLSWLDSFLNASMILGGMGPVDTLTSAPSKLFAGFYAILSGVIFLSVFGLLLAPVYHRFLHRFHLEGRG</sequence>
<dbReference type="EMBL" id="PQAP01000064">
    <property type="protein sequence ID" value="PWB73120.1"/>
    <property type="molecule type" value="Genomic_DNA"/>
</dbReference>
<comment type="caution">
    <text evidence="2">The sequence shown here is derived from an EMBL/GenBank/DDBJ whole genome shotgun (WGS) entry which is preliminary data.</text>
</comment>
<name>A0A855X480_9BACT</name>
<feature type="transmembrane region" description="Helical" evidence="1">
    <location>
        <begin position="21"/>
        <end position="50"/>
    </location>
</feature>
<protein>
    <recommendedName>
        <fullName evidence="4">Two pore domain potassium channel family protein</fullName>
    </recommendedName>
</protein>
<dbReference type="Proteomes" id="UP000250918">
    <property type="component" value="Unassembled WGS sequence"/>
</dbReference>
<keyword evidence="1" id="KW-0472">Membrane</keyword>
<keyword evidence="1" id="KW-0812">Transmembrane</keyword>
<organism evidence="2 3">
    <name type="scientific">candidate division GN15 bacterium</name>
    <dbReference type="NCBI Taxonomy" id="2072418"/>
    <lineage>
        <taxon>Bacteria</taxon>
        <taxon>candidate division GN15</taxon>
    </lineage>
</organism>
<reference evidence="2 3" key="1">
    <citation type="journal article" date="2018" name="ISME J.">
        <title>A methanotrophic archaeon couples anaerobic oxidation of methane to Fe(III) reduction.</title>
        <authorList>
            <person name="Cai C."/>
            <person name="Leu A.O."/>
            <person name="Xie G.J."/>
            <person name="Guo J."/>
            <person name="Feng Y."/>
            <person name="Zhao J.X."/>
            <person name="Tyson G.W."/>
            <person name="Yuan Z."/>
            <person name="Hu S."/>
        </authorList>
    </citation>
    <scope>NUCLEOTIDE SEQUENCE [LARGE SCALE GENOMIC DNA]</scope>
    <source>
        <strain evidence="2">FeB_12</strain>
    </source>
</reference>
<feature type="transmembrane region" description="Helical" evidence="1">
    <location>
        <begin position="82"/>
        <end position="104"/>
    </location>
</feature>
<gene>
    <name evidence="2" type="ORF">C3F09_05575</name>
</gene>
<dbReference type="AlphaFoldDB" id="A0A855X480"/>
<evidence type="ECO:0000256" key="1">
    <source>
        <dbReference type="SAM" id="Phobius"/>
    </source>
</evidence>
<evidence type="ECO:0008006" key="4">
    <source>
        <dbReference type="Google" id="ProtNLM"/>
    </source>
</evidence>